<dbReference type="PANTHER" id="PTHR42852:SF6">
    <property type="entry name" value="THIOL:DISULFIDE INTERCHANGE PROTEIN DSBE"/>
    <property type="match status" value="1"/>
</dbReference>
<dbReference type="PANTHER" id="PTHR42852">
    <property type="entry name" value="THIOL:DISULFIDE INTERCHANGE PROTEIN DSBE"/>
    <property type="match status" value="1"/>
</dbReference>
<dbReference type="CDD" id="cd02966">
    <property type="entry name" value="TlpA_like_family"/>
    <property type="match status" value="1"/>
</dbReference>
<dbReference type="GO" id="GO:0017004">
    <property type="term" value="P:cytochrome complex assembly"/>
    <property type="evidence" value="ECO:0007669"/>
    <property type="project" value="UniProtKB-KW"/>
</dbReference>
<dbReference type="GO" id="GO:0030313">
    <property type="term" value="C:cell envelope"/>
    <property type="evidence" value="ECO:0007669"/>
    <property type="project" value="UniProtKB-SubCell"/>
</dbReference>
<keyword evidence="4" id="KW-0676">Redox-active center</keyword>
<evidence type="ECO:0000256" key="4">
    <source>
        <dbReference type="ARBA" id="ARBA00023284"/>
    </source>
</evidence>
<dbReference type="Pfam" id="PF00578">
    <property type="entry name" value="AhpC-TSA"/>
    <property type="match status" value="1"/>
</dbReference>
<dbReference type="SUPFAM" id="SSF52833">
    <property type="entry name" value="Thioredoxin-like"/>
    <property type="match status" value="1"/>
</dbReference>
<keyword evidence="2" id="KW-0201">Cytochrome c-type biogenesis</keyword>
<accession>A0A1J5RIS5</accession>
<evidence type="ECO:0000256" key="2">
    <source>
        <dbReference type="ARBA" id="ARBA00022748"/>
    </source>
</evidence>
<gene>
    <name evidence="6" type="primary">resA_33</name>
    <name evidence="6" type="ORF">GALL_226220</name>
</gene>
<dbReference type="InterPro" id="IPR013766">
    <property type="entry name" value="Thioredoxin_domain"/>
</dbReference>
<evidence type="ECO:0000256" key="3">
    <source>
        <dbReference type="ARBA" id="ARBA00023157"/>
    </source>
</evidence>
<feature type="domain" description="Thioredoxin" evidence="5">
    <location>
        <begin position="30"/>
        <end position="174"/>
    </location>
</feature>
<reference evidence="6" key="1">
    <citation type="submission" date="2016-10" db="EMBL/GenBank/DDBJ databases">
        <title>Sequence of Gallionella enrichment culture.</title>
        <authorList>
            <person name="Poehlein A."/>
            <person name="Muehling M."/>
            <person name="Daniel R."/>
        </authorList>
    </citation>
    <scope>NUCLEOTIDE SEQUENCE</scope>
</reference>
<protein>
    <submittedName>
        <fullName evidence="6">Thiol-disulfide oxidoreductase ResA</fullName>
    </submittedName>
</protein>
<proteinExistence type="predicted"/>
<sequence length="178" mass="19052">MPSKRALAALLLTAWCLCGGGSRAALAEDLSLGQPAPPLTLHSLDGRVIPLDSLRGRVVILAFWATWCAPCQQELPLLSAYAARHAAQGLTVLGFSLDGAATLPRVRRMAAGLSFPVGLLGSAWAGGYGRMWRLPVSFVIDRHGVLRYDGWDDDEAQAGWTQPRLDRIVGPLLEAAAR</sequence>
<dbReference type="Gene3D" id="3.40.30.10">
    <property type="entry name" value="Glutaredoxin"/>
    <property type="match status" value="1"/>
</dbReference>
<comment type="caution">
    <text evidence="6">The sequence shown here is derived from an EMBL/GenBank/DDBJ whole genome shotgun (WGS) entry which is preliminary data.</text>
</comment>
<dbReference type="PROSITE" id="PS00194">
    <property type="entry name" value="THIOREDOXIN_1"/>
    <property type="match status" value="1"/>
</dbReference>
<dbReference type="InterPro" id="IPR036249">
    <property type="entry name" value="Thioredoxin-like_sf"/>
</dbReference>
<dbReference type="PROSITE" id="PS51352">
    <property type="entry name" value="THIOREDOXIN_2"/>
    <property type="match status" value="1"/>
</dbReference>
<dbReference type="EMBL" id="MLJW01000168">
    <property type="protein sequence ID" value="OIQ95354.1"/>
    <property type="molecule type" value="Genomic_DNA"/>
</dbReference>
<dbReference type="InterPro" id="IPR017937">
    <property type="entry name" value="Thioredoxin_CS"/>
</dbReference>
<dbReference type="InterPro" id="IPR000866">
    <property type="entry name" value="AhpC/TSA"/>
</dbReference>
<dbReference type="GO" id="GO:0016491">
    <property type="term" value="F:oxidoreductase activity"/>
    <property type="evidence" value="ECO:0007669"/>
    <property type="project" value="InterPro"/>
</dbReference>
<dbReference type="GO" id="GO:0016209">
    <property type="term" value="F:antioxidant activity"/>
    <property type="evidence" value="ECO:0007669"/>
    <property type="project" value="InterPro"/>
</dbReference>
<organism evidence="6">
    <name type="scientific">mine drainage metagenome</name>
    <dbReference type="NCBI Taxonomy" id="410659"/>
    <lineage>
        <taxon>unclassified sequences</taxon>
        <taxon>metagenomes</taxon>
        <taxon>ecological metagenomes</taxon>
    </lineage>
</organism>
<evidence type="ECO:0000313" key="6">
    <source>
        <dbReference type="EMBL" id="OIQ95354.1"/>
    </source>
</evidence>
<dbReference type="AlphaFoldDB" id="A0A1J5RIS5"/>
<comment type="subcellular location">
    <subcellularLocation>
        <location evidence="1">Cell envelope</location>
    </subcellularLocation>
</comment>
<keyword evidence="3" id="KW-1015">Disulfide bond</keyword>
<evidence type="ECO:0000256" key="1">
    <source>
        <dbReference type="ARBA" id="ARBA00004196"/>
    </source>
</evidence>
<name>A0A1J5RIS5_9ZZZZ</name>
<dbReference type="InterPro" id="IPR050553">
    <property type="entry name" value="Thioredoxin_ResA/DsbE_sf"/>
</dbReference>
<evidence type="ECO:0000259" key="5">
    <source>
        <dbReference type="PROSITE" id="PS51352"/>
    </source>
</evidence>